<feature type="transmembrane region" description="Helical" evidence="8">
    <location>
        <begin position="135"/>
        <end position="158"/>
    </location>
</feature>
<evidence type="ECO:0000256" key="8">
    <source>
        <dbReference type="RuleBase" id="RU365088"/>
    </source>
</evidence>
<evidence type="ECO:0000313" key="11">
    <source>
        <dbReference type="Proteomes" id="UP000289784"/>
    </source>
</evidence>
<dbReference type="GO" id="GO:1990961">
    <property type="term" value="P:xenobiotic detoxification by transmembrane export across the plasma membrane"/>
    <property type="evidence" value="ECO:0007669"/>
    <property type="project" value="InterPro"/>
</dbReference>
<dbReference type="GO" id="GO:0015385">
    <property type="term" value="F:sodium:proton antiporter activity"/>
    <property type="evidence" value="ECO:0007669"/>
    <property type="project" value="TreeGrafter"/>
</dbReference>
<dbReference type="PANTHER" id="PTHR23502">
    <property type="entry name" value="MAJOR FACILITATOR SUPERFAMILY"/>
    <property type="match status" value="1"/>
</dbReference>
<gene>
    <name evidence="10" type="ORF">EPA99_11170</name>
</gene>
<dbReference type="InterPro" id="IPR036259">
    <property type="entry name" value="MFS_trans_sf"/>
</dbReference>
<dbReference type="OrthoDB" id="9814303at2"/>
<dbReference type="InterPro" id="IPR004812">
    <property type="entry name" value="Efflux_drug-R_Bcr/CmlA"/>
</dbReference>
<feature type="transmembrane region" description="Helical" evidence="8">
    <location>
        <begin position="77"/>
        <end position="96"/>
    </location>
</feature>
<evidence type="ECO:0000256" key="2">
    <source>
        <dbReference type="ARBA" id="ARBA00006236"/>
    </source>
</evidence>
<evidence type="ECO:0000256" key="5">
    <source>
        <dbReference type="ARBA" id="ARBA00022692"/>
    </source>
</evidence>
<dbReference type="Proteomes" id="UP000289784">
    <property type="component" value="Unassembled WGS sequence"/>
</dbReference>
<feature type="transmembrane region" description="Helical" evidence="8">
    <location>
        <begin position="164"/>
        <end position="186"/>
    </location>
</feature>
<evidence type="ECO:0000256" key="4">
    <source>
        <dbReference type="ARBA" id="ARBA00022475"/>
    </source>
</evidence>
<keyword evidence="5 8" id="KW-0812">Transmembrane</keyword>
<dbReference type="PANTHER" id="PTHR23502:SF132">
    <property type="entry name" value="POLYAMINE TRANSPORTER 2-RELATED"/>
    <property type="match status" value="1"/>
</dbReference>
<dbReference type="InterPro" id="IPR001958">
    <property type="entry name" value="Tet-R_TetA/multi-R_MdtG-like"/>
</dbReference>
<feature type="transmembrane region" description="Helical" evidence="8">
    <location>
        <begin position="308"/>
        <end position="335"/>
    </location>
</feature>
<dbReference type="RefSeq" id="WP_129471298.1">
    <property type="nucleotide sequence ID" value="NZ_SAWZ01000005.1"/>
</dbReference>
<feature type="domain" description="Major facilitator superfamily (MFS) profile" evidence="9">
    <location>
        <begin position="11"/>
        <end position="396"/>
    </location>
</feature>
<comment type="similarity">
    <text evidence="2 8">Belongs to the major facilitator superfamily. Bcr/CmlA family.</text>
</comment>
<sequence>MTLSATSTRRLALLLAGLAMFGPFSIDTMFPAFPQLAQRMAVDQVAIQQTISVYLLAYGAMSIAHGPMSDAWGRRRVILAGLLVFVAASVGCALSRDLPTLLLFRALQGLSAGVGMIVGRAVIRDLFQGHEAQRLMSQVSMIFGIAPAIAPIIGGWLLLTGAGWPLIFWFLVAFALVLLVATALWLPETHPVQARTPLSPKPLLRAYLEIGTNARFQRLAAAGALMFAGVFLYIASAPALVMGLLGLGERDFAWLFIPTIGGMTLGSFLSGRMAGRLHPASQVRVGFICCGVAALANVGYTLSVEQIAVPWAVLPIFLSGCGVGLVFPILALAVLDMYPRQRGLASSLQAFVQLMTNAIVAGVLSPMLSASALHLALGSMAFFVSGWLFWRWERRAGRRLPRQDAITPRLEPTDHA</sequence>
<evidence type="ECO:0000256" key="7">
    <source>
        <dbReference type="ARBA" id="ARBA00023136"/>
    </source>
</evidence>
<evidence type="ECO:0000256" key="3">
    <source>
        <dbReference type="ARBA" id="ARBA00022448"/>
    </source>
</evidence>
<evidence type="ECO:0000313" key="10">
    <source>
        <dbReference type="EMBL" id="RXR05294.1"/>
    </source>
</evidence>
<feature type="transmembrane region" description="Helical" evidence="8">
    <location>
        <begin position="252"/>
        <end position="271"/>
    </location>
</feature>
<feature type="transmembrane region" description="Helical" evidence="8">
    <location>
        <begin position="47"/>
        <end position="65"/>
    </location>
</feature>
<keyword evidence="6 8" id="KW-1133">Transmembrane helix</keyword>
<dbReference type="GO" id="GO:0005886">
    <property type="term" value="C:plasma membrane"/>
    <property type="evidence" value="ECO:0007669"/>
    <property type="project" value="UniProtKB-SubCell"/>
</dbReference>
<feature type="transmembrane region" description="Helical" evidence="8">
    <location>
        <begin position="371"/>
        <end position="390"/>
    </location>
</feature>
<dbReference type="SUPFAM" id="SSF103473">
    <property type="entry name" value="MFS general substrate transporter"/>
    <property type="match status" value="1"/>
</dbReference>
<accession>A0A4Q1JUI4</accession>
<evidence type="ECO:0000259" key="9">
    <source>
        <dbReference type="PROSITE" id="PS50850"/>
    </source>
</evidence>
<dbReference type="AlphaFoldDB" id="A0A4Q1JUI4"/>
<keyword evidence="7 8" id="KW-0472">Membrane</keyword>
<dbReference type="PRINTS" id="PR01035">
    <property type="entry name" value="TCRTETA"/>
</dbReference>
<keyword evidence="11" id="KW-1185">Reference proteome</keyword>
<dbReference type="GO" id="GO:0042910">
    <property type="term" value="F:xenobiotic transmembrane transporter activity"/>
    <property type="evidence" value="ECO:0007669"/>
    <property type="project" value="InterPro"/>
</dbReference>
<dbReference type="InterPro" id="IPR020846">
    <property type="entry name" value="MFS_dom"/>
</dbReference>
<reference evidence="10 11" key="1">
    <citation type="submission" date="2019-01" db="EMBL/GenBank/DDBJ databases">
        <title>Pseudoxanthomonas composti sp. nov., isolated from compost.</title>
        <authorList>
            <person name="Yang G."/>
        </authorList>
    </citation>
    <scope>NUCLEOTIDE SEQUENCE [LARGE SCALE GENOMIC DNA]</scope>
    <source>
        <strain evidence="10 11">GSS15</strain>
    </source>
</reference>
<dbReference type="CDD" id="cd17320">
    <property type="entry name" value="MFS_MdfA_MDR_like"/>
    <property type="match status" value="1"/>
</dbReference>
<comment type="subcellular location">
    <subcellularLocation>
        <location evidence="8">Cell inner membrane</location>
        <topology evidence="8">Multi-pass membrane protein</topology>
    </subcellularLocation>
    <subcellularLocation>
        <location evidence="1">Cell membrane</location>
        <topology evidence="1">Multi-pass membrane protein</topology>
    </subcellularLocation>
</comment>
<evidence type="ECO:0000256" key="1">
    <source>
        <dbReference type="ARBA" id="ARBA00004651"/>
    </source>
</evidence>
<keyword evidence="4" id="KW-1003">Cell membrane</keyword>
<organism evidence="10 11">
    <name type="scientific">Pseudoxanthomonas composti</name>
    <dbReference type="NCBI Taxonomy" id="2137479"/>
    <lineage>
        <taxon>Bacteria</taxon>
        <taxon>Pseudomonadati</taxon>
        <taxon>Pseudomonadota</taxon>
        <taxon>Gammaproteobacteria</taxon>
        <taxon>Lysobacterales</taxon>
        <taxon>Lysobacteraceae</taxon>
        <taxon>Pseudoxanthomonas</taxon>
    </lineage>
</organism>
<feature type="transmembrane region" description="Helical" evidence="8">
    <location>
        <begin position="102"/>
        <end position="123"/>
    </location>
</feature>
<dbReference type="EMBL" id="SAWZ01000005">
    <property type="protein sequence ID" value="RXR05294.1"/>
    <property type="molecule type" value="Genomic_DNA"/>
</dbReference>
<feature type="transmembrane region" description="Helical" evidence="8">
    <location>
        <begin position="283"/>
        <end position="302"/>
    </location>
</feature>
<protein>
    <recommendedName>
        <fullName evidence="8">Bcr/CflA family efflux transporter</fullName>
    </recommendedName>
</protein>
<dbReference type="InterPro" id="IPR011701">
    <property type="entry name" value="MFS"/>
</dbReference>
<proteinExistence type="inferred from homology"/>
<feature type="transmembrane region" description="Helical" evidence="8">
    <location>
        <begin position="347"/>
        <end position="365"/>
    </location>
</feature>
<feature type="transmembrane region" description="Helical" evidence="8">
    <location>
        <begin position="219"/>
        <end position="246"/>
    </location>
</feature>
<keyword evidence="8" id="KW-0997">Cell inner membrane</keyword>
<dbReference type="Pfam" id="PF07690">
    <property type="entry name" value="MFS_1"/>
    <property type="match status" value="1"/>
</dbReference>
<dbReference type="PROSITE" id="PS50850">
    <property type="entry name" value="MFS"/>
    <property type="match status" value="1"/>
</dbReference>
<comment type="caution">
    <text evidence="8">Lacks conserved residue(s) required for the propagation of feature annotation.</text>
</comment>
<dbReference type="NCBIfam" id="TIGR00710">
    <property type="entry name" value="efflux_Bcr_CflA"/>
    <property type="match status" value="1"/>
</dbReference>
<dbReference type="Gene3D" id="1.20.1720.10">
    <property type="entry name" value="Multidrug resistance protein D"/>
    <property type="match status" value="1"/>
</dbReference>
<name>A0A4Q1JUI4_9GAMM</name>
<evidence type="ECO:0000256" key="6">
    <source>
        <dbReference type="ARBA" id="ARBA00022989"/>
    </source>
</evidence>
<comment type="caution">
    <text evidence="10">The sequence shown here is derived from an EMBL/GenBank/DDBJ whole genome shotgun (WGS) entry which is preliminary data.</text>
</comment>
<keyword evidence="3 8" id="KW-0813">Transport</keyword>